<evidence type="ECO:0000313" key="8">
    <source>
        <dbReference type="EMBL" id="SDH93805.1"/>
    </source>
</evidence>
<dbReference type="GO" id="GO:0004124">
    <property type="term" value="F:cysteine synthase activity"/>
    <property type="evidence" value="ECO:0007669"/>
    <property type="project" value="TreeGrafter"/>
</dbReference>
<dbReference type="GO" id="GO:0006535">
    <property type="term" value="P:cysteine biosynthetic process from serine"/>
    <property type="evidence" value="ECO:0007669"/>
    <property type="project" value="TreeGrafter"/>
</dbReference>
<dbReference type="CDD" id="cd00614">
    <property type="entry name" value="CGS_like"/>
    <property type="match status" value="1"/>
</dbReference>
<keyword evidence="8" id="KW-0456">Lyase</keyword>
<evidence type="ECO:0000256" key="2">
    <source>
        <dbReference type="ARBA" id="ARBA00009077"/>
    </source>
</evidence>
<dbReference type="SUPFAM" id="SSF53383">
    <property type="entry name" value="PLP-dependent transferases"/>
    <property type="match status" value="1"/>
</dbReference>
<comment type="cofactor">
    <cofactor evidence="1 7">
        <name>pyridoxal 5'-phosphate</name>
        <dbReference type="ChEBI" id="CHEBI:597326"/>
    </cofactor>
</comment>
<dbReference type="Gene3D" id="3.40.640.10">
    <property type="entry name" value="Type I PLP-dependent aspartate aminotransferase-like (Major domain)"/>
    <property type="match status" value="1"/>
</dbReference>
<dbReference type="InterPro" id="IPR000277">
    <property type="entry name" value="Cys/Met-Metab_PyrdxlP-dep_enz"/>
</dbReference>
<dbReference type="GO" id="GO:0030170">
    <property type="term" value="F:pyridoxal phosphate binding"/>
    <property type="evidence" value="ECO:0007669"/>
    <property type="project" value="InterPro"/>
</dbReference>
<keyword evidence="4 6" id="KW-0663">Pyridoxal phosphate</keyword>
<dbReference type="GO" id="GO:0016829">
    <property type="term" value="F:lyase activity"/>
    <property type="evidence" value="ECO:0007669"/>
    <property type="project" value="UniProtKB-KW"/>
</dbReference>
<dbReference type="GO" id="GO:0003961">
    <property type="term" value="F:O-acetylhomoserine aminocarboxypropyltransferase activity"/>
    <property type="evidence" value="ECO:0007669"/>
    <property type="project" value="TreeGrafter"/>
</dbReference>
<dbReference type="InterPro" id="IPR006235">
    <property type="entry name" value="OAc-hSer/O-AcSer_sulfhydrylase"/>
</dbReference>
<dbReference type="NCBIfam" id="NF005872">
    <property type="entry name" value="PRK07812.1"/>
    <property type="match status" value="1"/>
</dbReference>
<comment type="similarity">
    <text evidence="2 7">Belongs to the trans-sulfuration enzymes family.</text>
</comment>
<dbReference type="RefSeq" id="WP_072737164.1">
    <property type="nucleotide sequence ID" value="NZ_CP048813.1"/>
</dbReference>
<dbReference type="InterPro" id="IPR054542">
    <property type="entry name" value="Cys_met_metab_PP"/>
</dbReference>
<keyword evidence="5" id="KW-0028">Amino-acid biosynthesis</keyword>
<dbReference type="GO" id="GO:0071269">
    <property type="term" value="P:L-homocysteine biosynthetic process"/>
    <property type="evidence" value="ECO:0007669"/>
    <property type="project" value="TreeGrafter"/>
</dbReference>
<dbReference type="AlphaFoldDB" id="A0A1G8GHE6"/>
<dbReference type="Gene3D" id="3.90.1150.10">
    <property type="entry name" value="Aspartate Aminotransferase, domain 1"/>
    <property type="match status" value="1"/>
</dbReference>
<sequence>MTDTPDPSADWSFETQQIHAGQTSDATTKARALPIYQTTSYTFDNTDHAAALFGLAEPGNIYTRIMNPTQDAVEQRIATLEGGVAALLLASGQAAETFAILNIAEAGDHIVSSPYLYGGTYNLFHYTLPKLGIEVSFVDDPDNLEEWAGAIRPNTKAFYGETVANPKNHVLDLPGISKVAHDNGIPLIVDNTVATPYLLRPLEHGADIVVHSATKYLGGHGTAIAGVIVDGGTFDWTQGRHPNFTTPDPSYHGVVFADLGAPAYALKARVQLLRDLGSAVSPFNAFLISQGIETLSLRVERHVANAQRVAAWLEGRDEIVSVAYAGLESSPWYTRAQQLLPEGAGAIVTFELAGGVDAGKRFVDALTLHSHVANIGDVRSLVIHPASTTHSQLTPDEQIAAGVTPGLVRLAVGIEGIDDILADLETGLKAAGA</sequence>
<evidence type="ECO:0000256" key="5">
    <source>
        <dbReference type="ARBA" id="ARBA00023167"/>
    </source>
</evidence>
<dbReference type="InterPro" id="IPR015421">
    <property type="entry name" value="PyrdxlP-dep_Trfase_major"/>
</dbReference>
<dbReference type="OrthoDB" id="9780685at2"/>
<evidence type="ECO:0000256" key="1">
    <source>
        <dbReference type="ARBA" id="ARBA00001933"/>
    </source>
</evidence>
<keyword evidence="9" id="KW-1185">Reference proteome</keyword>
<keyword evidence="5" id="KW-0486">Methionine biosynthesis</keyword>
<dbReference type="Pfam" id="PF01053">
    <property type="entry name" value="Cys_Met_Meta_PP"/>
    <property type="match status" value="1"/>
</dbReference>
<dbReference type="GO" id="GO:0019346">
    <property type="term" value="P:transsulfuration"/>
    <property type="evidence" value="ECO:0007669"/>
    <property type="project" value="InterPro"/>
</dbReference>
<dbReference type="PANTHER" id="PTHR43797">
    <property type="entry name" value="HOMOCYSTEINE/CYSTEINE SYNTHASE"/>
    <property type="match status" value="1"/>
</dbReference>
<name>A0A1G8GHE6_9NOCA</name>
<reference evidence="8 9" key="1">
    <citation type="submission" date="2016-10" db="EMBL/GenBank/DDBJ databases">
        <authorList>
            <person name="de Groot N.N."/>
        </authorList>
    </citation>
    <scope>NUCLEOTIDE SEQUENCE [LARGE SCALE GENOMIC DNA]</scope>
    <source>
        <strain evidence="8 9">DSM 44892</strain>
    </source>
</reference>
<dbReference type="PANTHER" id="PTHR43797:SF2">
    <property type="entry name" value="HOMOCYSTEINE_CYSTEINE SYNTHASE"/>
    <property type="match status" value="1"/>
</dbReference>
<dbReference type="EMBL" id="FNDN01000004">
    <property type="protein sequence ID" value="SDH93805.1"/>
    <property type="molecule type" value="Genomic_DNA"/>
</dbReference>
<dbReference type="InterPro" id="IPR015424">
    <property type="entry name" value="PyrdxlP-dep_Trfase"/>
</dbReference>
<organism evidence="8 9">
    <name type="scientific">Rhodococcus triatomae</name>
    <dbReference type="NCBI Taxonomy" id="300028"/>
    <lineage>
        <taxon>Bacteria</taxon>
        <taxon>Bacillati</taxon>
        <taxon>Actinomycetota</taxon>
        <taxon>Actinomycetes</taxon>
        <taxon>Mycobacteriales</taxon>
        <taxon>Nocardiaceae</taxon>
        <taxon>Rhodococcus</taxon>
    </lineage>
</organism>
<dbReference type="NCBIfam" id="TIGR01326">
    <property type="entry name" value="OAH_OAS_sulfhy"/>
    <property type="match status" value="1"/>
</dbReference>
<feature type="modified residue" description="N6-(pyridoxal phosphate)lysine" evidence="6">
    <location>
        <position position="215"/>
    </location>
</feature>
<evidence type="ECO:0000313" key="9">
    <source>
        <dbReference type="Proteomes" id="UP000183263"/>
    </source>
</evidence>
<dbReference type="PROSITE" id="PS00868">
    <property type="entry name" value="CYS_MET_METAB_PP"/>
    <property type="match status" value="1"/>
</dbReference>
<dbReference type="GO" id="GO:0005737">
    <property type="term" value="C:cytoplasm"/>
    <property type="evidence" value="ECO:0007669"/>
    <property type="project" value="TreeGrafter"/>
</dbReference>
<dbReference type="InterPro" id="IPR015422">
    <property type="entry name" value="PyrdxlP-dep_Trfase_small"/>
</dbReference>
<protein>
    <submittedName>
        <fullName evidence="8">O-acetylhomoserine (Thiol)-lyase</fullName>
    </submittedName>
</protein>
<evidence type="ECO:0000256" key="4">
    <source>
        <dbReference type="ARBA" id="ARBA00022898"/>
    </source>
</evidence>
<keyword evidence="3" id="KW-0808">Transferase</keyword>
<accession>A0A1G8GHE6</accession>
<dbReference type="PIRSF" id="PIRSF001434">
    <property type="entry name" value="CGS"/>
    <property type="match status" value="1"/>
</dbReference>
<dbReference type="Proteomes" id="UP000183263">
    <property type="component" value="Unassembled WGS sequence"/>
</dbReference>
<evidence type="ECO:0000256" key="3">
    <source>
        <dbReference type="ARBA" id="ARBA00022679"/>
    </source>
</evidence>
<dbReference type="FunFam" id="3.40.640.10:FF:000035">
    <property type="entry name" value="O-succinylhomoserine sulfhydrylase"/>
    <property type="match status" value="1"/>
</dbReference>
<gene>
    <name evidence="8" type="ORF">SAMN05444695_104101</name>
</gene>
<proteinExistence type="inferred from homology"/>
<evidence type="ECO:0000256" key="7">
    <source>
        <dbReference type="RuleBase" id="RU362118"/>
    </source>
</evidence>
<evidence type="ECO:0000256" key="6">
    <source>
        <dbReference type="PIRSR" id="PIRSR001434-2"/>
    </source>
</evidence>